<feature type="compositionally biased region" description="Polar residues" evidence="1">
    <location>
        <begin position="13"/>
        <end position="22"/>
    </location>
</feature>
<evidence type="ECO:0000313" key="2">
    <source>
        <dbReference type="EMBL" id="KAJ8941470.1"/>
    </source>
</evidence>
<evidence type="ECO:0000313" key="3">
    <source>
        <dbReference type="Proteomes" id="UP001162162"/>
    </source>
</evidence>
<feature type="region of interest" description="Disordered" evidence="1">
    <location>
        <begin position="1"/>
        <end position="41"/>
    </location>
</feature>
<gene>
    <name evidence="2" type="ORF">NQ318_015949</name>
</gene>
<reference evidence="2" key="1">
    <citation type="journal article" date="2023" name="Insect Mol. Biol.">
        <title>Genome sequencing provides insights into the evolution of gene families encoding plant cell wall-degrading enzymes in longhorned beetles.</title>
        <authorList>
            <person name="Shin N.R."/>
            <person name="Okamura Y."/>
            <person name="Kirsch R."/>
            <person name="Pauchet Y."/>
        </authorList>
    </citation>
    <scope>NUCLEOTIDE SEQUENCE</scope>
    <source>
        <strain evidence="2">AMC_N1</strain>
    </source>
</reference>
<accession>A0AAV8XS58</accession>
<dbReference type="AlphaFoldDB" id="A0AAV8XS58"/>
<sequence>MEEDHDYKRKNRGSLQIVQSMMNPPKDEDINEEEPEEEVEIPTTKEAMIALKTVMSYVESKYPEREQFLNTADQQEQDINKDILSSRSKQKKNYRFFQ</sequence>
<feature type="region of interest" description="Disordered" evidence="1">
    <location>
        <begin position="71"/>
        <end position="98"/>
    </location>
</feature>
<evidence type="ECO:0000256" key="1">
    <source>
        <dbReference type="SAM" id="MobiDB-lite"/>
    </source>
</evidence>
<name>A0AAV8XS58_9CUCU</name>
<protein>
    <submittedName>
        <fullName evidence="2">Uncharacterized protein</fullName>
    </submittedName>
</protein>
<dbReference type="Proteomes" id="UP001162162">
    <property type="component" value="Unassembled WGS sequence"/>
</dbReference>
<comment type="caution">
    <text evidence="2">The sequence shown here is derived from an EMBL/GenBank/DDBJ whole genome shotgun (WGS) entry which is preliminary data.</text>
</comment>
<keyword evidence="3" id="KW-1185">Reference proteome</keyword>
<proteinExistence type="predicted"/>
<organism evidence="2 3">
    <name type="scientific">Aromia moschata</name>
    <dbReference type="NCBI Taxonomy" id="1265417"/>
    <lineage>
        <taxon>Eukaryota</taxon>
        <taxon>Metazoa</taxon>
        <taxon>Ecdysozoa</taxon>
        <taxon>Arthropoda</taxon>
        <taxon>Hexapoda</taxon>
        <taxon>Insecta</taxon>
        <taxon>Pterygota</taxon>
        <taxon>Neoptera</taxon>
        <taxon>Endopterygota</taxon>
        <taxon>Coleoptera</taxon>
        <taxon>Polyphaga</taxon>
        <taxon>Cucujiformia</taxon>
        <taxon>Chrysomeloidea</taxon>
        <taxon>Cerambycidae</taxon>
        <taxon>Cerambycinae</taxon>
        <taxon>Callichromatini</taxon>
        <taxon>Aromia</taxon>
    </lineage>
</organism>
<feature type="compositionally biased region" description="Acidic residues" evidence="1">
    <location>
        <begin position="29"/>
        <end position="40"/>
    </location>
</feature>
<dbReference type="EMBL" id="JAPWTK010000370">
    <property type="protein sequence ID" value="KAJ8941470.1"/>
    <property type="molecule type" value="Genomic_DNA"/>
</dbReference>
<feature type="compositionally biased region" description="Basic residues" evidence="1">
    <location>
        <begin position="88"/>
        <end position="98"/>
    </location>
</feature>